<keyword evidence="1" id="KW-0175">Coiled coil</keyword>
<dbReference type="EMBL" id="VXIV02003468">
    <property type="protein sequence ID" value="KAF6016773.1"/>
    <property type="molecule type" value="Genomic_DNA"/>
</dbReference>
<feature type="coiled-coil region" evidence="1">
    <location>
        <begin position="207"/>
        <end position="242"/>
    </location>
</feature>
<proteinExistence type="predicted"/>
<evidence type="ECO:0000313" key="2">
    <source>
        <dbReference type="EMBL" id="KAF6016773.1"/>
    </source>
</evidence>
<dbReference type="OrthoDB" id="10072101at2759"/>
<sequence>MQLKISEQGEPWLEEDLQIACALKTALWQQSEATLSPSHCILAELKEKQIFELSNLTYTFSDKKTNNVESKSCVLLVLQNEEELQVLKTEFQMEYLTCVYKALTDTSHFVKKVVEQMADALENTFDNLKDKLILEALFQQVGEAEWSRLSEEERQRRLLDIKFKERQLRKEGRIDEANNLIHEHLKNTEVVMKLKLISNLEFERLMKERLERKTKRIAEGMSEEEAKTLEESERQRDEAEILAKSQDPLKMLEDWWKPNVDGIMSDLDAHLEGEERTRREQEKLAKIRRDQRRIKQEANYSAAATLMKLLQDQNRTAEEMRQLQEQLAKERLLAKRNRLNEVVVEKSPTSADTDDVIVLRETVLQELDLKHLEERELLLRLADHAPNTDLFSTSAQTNEVNQKMVLMDLMERGDNSGKELRLPNQSSRRCYRLNIKFSIRYIIFVSTLDKKMIYLIENLEGICYKWHIKGRSYEEEGVSCTQEDIVVSLLADLQQLQTHEANNLSKDIQPKAALSLREILSLQQKARANGWHDNVAAVILTTDNMADSGDPQQEVLNAVTQKYDALRDKLILEGLFNQVGEAEWSALNEKEKQQNY</sequence>
<evidence type="ECO:0000256" key="1">
    <source>
        <dbReference type="SAM" id="Coils"/>
    </source>
</evidence>
<accession>A0A7J7IS55</accession>
<reference evidence="2" key="1">
    <citation type="submission" date="2020-06" db="EMBL/GenBank/DDBJ databases">
        <title>Draft genome of Bugula neritina, a colonial animal packing powerful symbionts and potential medicines.</title>
        <authorList>
            <person name="Rayko M."/>
        </authorList>
    </citation>
    <scope>NUCLEOTIDE SEQUENCE [LARGE SCALE GENOMIC DNA]</scope>
    <source>
        <strain evidence="2">Kwan_BN1</strain>
    </source>
</reference>
<name>A0A7J7IS55_BUGNE</name>
<protein>
    <submittedName>
        <fullName evidence="2">Uncharacterized protein</fullName>
    </submittedName>
</protein>
<evidence type="ECO:0000313" key="3">
    <source>
        <dbReference type="Proteomes" id="UP000593567"/>
    </source>
</evidence>
<dbReference type="Proteomes" id="UP000593567">
    <property type="component" value="Unassembled WGS sequence"/>
</dbReference>
<organism evidence="2 3">
    <name type="scientific">Bugula neritina</name>
    <name type="common">Brown bryozoan</name>
    <name type="synonym">Sertularia neritina</name>
    <dbReference type="NCBI Taxonomy" id="10212"/>
    <lineage>
        <taxon>Eukaryota</taxon>
        <taxon>Metazoa</taxon>
        <taxon>Spiralia</taxon>
        <taxon>Lophotrochozoa</taxon>
        <taxon>Bryozoa</taxon>
        <taxon>Gymnolaemata</taxon>
        <taxon>Cheilostomatida</taxon>
        <taxon>Flustrina</taxon>
        <taxon>Buguloidea</taxon>
        <taxon>Bugulidae</taxon>
        <taxon>Bugula</taxon>
    </lineage>
</organism>
<keyword evidence="3" id="KW-1185">Reference proteome</keyword>
<comment type="caution">
    <text evidence="2">The sequence shown here is derived from an EMBL/GenBank/DDBJ whole genome shotgun (WGS) entry which is preliminary data.</text>
</comment>
<gene>
    <name evidence="2" type="ORF">EB796_024906</name>
</gene>
<dbReference type="AlphaFoldDB" id="A0A7J7IS55"/>
<feature type="coiled-coil region" evidence="1">
    <location>
        <begin position="306"/>
        <end position="333"/>
    </location>
</feature>